<dbReference type="InterPro" id="IPR057336">
    <property type="entry name" value="GerAC_N"/>
</dbReference>
<keyword evidence="3" id="KW-0309">Germination</keyword>
<dbReference type="STRING" id="1131731.BAZO_01797"/>
<evidence type="ECO:0000313" key="12">
    <source>
        <dbReference type="Proteomes" id="UP000006315"/>
    </source>
</evidence>
<dbReference type="InterPro" id="IPR038501">
    <property type="entry name" value="Spore_GerAC_C_sf"/>
</dbReference>
<evidence type="ECO:0000256" key="8">
    <source>
        <dbReference type="SAM" id="SignalP"/>
    </source>
</evidence>
<evidence type="ECO:0000256" key="7">
    <source>
        <dbReference type="ARBA" id="ARBA00023288"/>
    </source>
</evidence>
<comment type="similarity">
    <text evidence="2">Belongs to the GerABKC lipoprotein family.</text>
</comment>
<feature type="chain" id="PRO_5039156989" evidence="8">
    <location>
        <begin position="21"/>
        <end position="360"/>
    </location>
</feature>
<accession>K6E6P4</accession>
<dbReference type="InterPro" id="IPR046953">
    <property type="entry name" value="Spore_GerAC-like_C"/>
</dbReference>
<evidence type="ECO:0000256" key="6">
    <source>
        <dbReference type="ARBA" id="ARBA00023139"/>
    </source>
</evidence>
<dbReference type="RefSeq" id="WP_003329497.1">
    <property type="nucleotide sequence ID" value="NZ_AJLR01000033.1"/>
</dbReference>
<sequence>MKKFILFVVLLGCSFAPQIAQPKQIIDDIFLVMAVGYDYVAENRFTGTAVAPFYKPDKTIENLAFSNTSSLIYQNRDKLESESSKPLINGKLQIALFNRELAEKTGIFRYIDNLQRDPNVGARIQLAVFDGSTEKILHSLKTDEPIGTYLSNLVDENTEFSNLPLTNLHTFEFAYYSKGIDPILPLLEEKKNRVKIKGVALFKKEKMVDFVPQQEFFYLRSMYENFKKGVFFIKLDNGERAFLTNIASSRKFVVKHNNGGFSPNVTINIKVKGIIREYSGPYIPNDLINDIERQIEKDIKKKNKKMLTTFQELGIDPIGIGHHVRHQTRNYKGENWEDIYPNVDVKVKATVSILERGVIK</sequence>
<evidence type="ECO:0000313" key="11">
    <source>
        <dbReference type="EMBL" id="EKN68961.1"/>
    </source>
</evidence>
<keyword evidence="5" id="KW-0472">Membrane</keyword>
<dbReference type="InterPro" id="IPR008844">
    <property type="entry name" value="Spore_GerAC-like"/>
</dbReference>
<proteinExistence type="inferred from homology"/>
<dbReference type="GO" id="GO:0009847">
    <property type="term" value="P:spore germination"/>
    <property type="evidence" value="ECO:0007669"/>
    <property type="project" value="InterPro"/>
</dbReference>
<feature type="domain" description="Spore germination GerAC-like C-terminal" evidence="9">
    <location>
        <begin position="197"/>
        <end position="357"/>
    </location>
</feature>
<keyword evidence="7" id="KW-0449">Lipoprotein</keyword>
<dbReference type="GO" id="GO:0016020">
    <property type="term" value="C:membrane"/>
    <property type="evidence" value="ECO:0007669"/>
    <property type="project" value="UniProtKB-SubCell"/>
</dbReference>
<keyword evidence="12" id="KW-1185">Reference proteome</keyword>
<dbReference type="PANTHER" id="PTHR35789">
    <property type="entry name" value="SPORE GERMINATION PROTEIN B3"/>
    <property type="match status" value="1"/>
</dbReference>
<organism evidence="11 12">
    <name type="scientific">Schinkia azotoformans LMG 9581</name>
    <dbReference type="NCBI Taxonomy" id="1131731"/>
    <lineage>
        <taxon>Bacteria</taxon>
        <taxon>Bacillati</taxon>
        <taxon>Bacillota</taxon>
        <taxon>Bacilli</taxon>
        <taxon>Bacillales</taxon>
        <taxon>Bacillaceae</taxon>
        <taxon>Calidifontibacillus/Schinkia group</taxon>
        <taxon>Schinkia</taxon>
    </lineage>
</organism>
<dbReference type="NCBIfam" id="TIGR02887">
    <property type="entry name" value="spore_ger_x_C"/>
    <property type="match status" value="1"/>
</dbReference>
<dbReference type="EMBL" id="AJLR01000033">
    <property type="protein sequence ID" value="EKN68961.1"/>
    <property type="molecule type" value="Genomic_DNA"/>
</dbReference>
<evidence type="ECO:0000256" key="2">
    <source>
        <dbReference type="ARBA" id="ARBA00007886"/>
    </source>
</evidence>
<evidence type="ECO:0000259" key="10">
    <source>
        <dbReference type="Pfam" id="PF25198"/>
    </source>
</evidence>
<comment type="subcellular location">
    <subcellularLocation>
        <location evidence="1">Membrane</location>
        <topology evidence="1">Lipid-anchor</topology>
    </subcellularLocation>
</comment>
<feature type="domain" description="Spore germination protein N-terminal" evidence="10">
    <location>
        <begin position="23"/>
        <end position="188"/>
    </location>
</feature>
<dbReference type="PANTHER" id="PTHR35789:SF1">
    <property type="entry name" value="SPORE GERMINATION PROTEIN B3"/>
    <property type="match status" value="1"/>
</dbReference>
<evidence type="ECO:0000259" key="9">
    <source>
        <dbReference type="Pfam" id="PF05504"/>
    </source>
</evidence>
<comment type="caution">
    <text evidence="11">The sequence shown here is derived from an EMBL/GenBank/DDBJ whole genome shotgun (WGS) entry which is preliminary data.</text>
</comment>
<dbReference type="Pfam" id="PF05504">
    <property type="entry name" value="Spore_GerAC"/>
    <property type="match status" value="1"/>
</dbReference>
<feature type="signal peptide" evidence="8">
    <location>
        <begin position="1"/>
        <end position="20"/>
    </location>
</feature>
<dbReference type="Pfam" id="PF25198">
    <property type="entry name" value="Spore_GerAC_N"/>
    <property type="match status" value="1"/>
</dbReference>
<dbReference type="AlphaFoldDB" id="K6E6P4"/>
<protein>
    <submittedName>
        <fullName evidence="11">Spore germination protein</fullName>
    </submittedName>
</protein>
<dbReference type="PATRIC" id="fig|1131731.3.peg.366"/>
<evidence type="ECO:0000256" key="3">
    <source>
        <dbReference type="ARBA" id="ARBA00022544"/>
    </source>
</evidence>
<evidence type="ECO:0000256" key="5">
    <source>
        <dbReference type="ARBA" id="ARBA00023136"/>
    </source>
</evidence>
<gene>
    <name evidence="11" type="ORF">BAZO_01797</name>
</gene>
<dbReference type="Proteomes" id="UP000006315">
    <property type="component" value="Unassembled WGS sequence"/>
</dbReference>
<name>K6E6P4_SCHAZ</name>
<evidence type="ECO:0000256" key="1">
    <source>
        <dbReference type="ARBA" id="ARBA00004635"/>
    </source>
</evidence>
<evidence type="ECO:0000256" key="4">
    <source>
        <dbReference type="ARBA" id="ARBA00022729"/>
    </source>
</evidence>
<dbReference type="GeneID" id="89469438"/>
<keyword evidence="6" id="KW-0564">Palmitate</keyword>
<reference evidence="11 12" key="1">
    <citation type="journal article" date="2012" name="Front. Microbiol.">
        <title>Redundancy and modularity in membrane-associated dissimilatory nitrate reduction in Bacillus.</title>
        <authorList>
            <person name="Heylen K."/>
            <person name="Keltjens J."/>
        </authorList>
    </citation>
    <scope>NUCLEOTIDE SEQUENCE [LARGE SCALE GENOMIC DNA]</scope>
    <source>
        <strain evidence="11 12">LMG 9581</strain>
    </source>
</reference>
<keyword evidence="4 8" id="KW-0732">Signal</keyword>
<dbReference type="Gene3D" id="3.30.300.210">
    <property type="entry name" value="Nutrient germinant receptor protein C, domain 3"/>
    <property type="match status" value="1"/>
</dbReference>